<dbReference type="KEGG" id="lsn:LSA_03970"/>
<dbReference type="NCBIfam" id="TIGR00010">
    <property type="entry name" value="YchF/TatD family DNA exonuclease"/>
    <property type="match status" value="1"/>
</dbReference>
<evidence type="ECO:0000313" key="4">
    <source>
        <dbReference type="EMBL" id="AEN98845.1"/>
    </source>
</evidence>
<dbReference type="PIRSF" id="PIRSF005902">
    <property type="entry name" value="DNase_TatD"/>
    <property type="match status" value="1"/>
</dbReference>
<dbReference type="AlphaFoldDB" id="G2KU30"/>
<proteinExistence type="predicted"/>
<feature type="binding site" evidence="3">
    <location>
        <position position="218"/>
    </location>
    <ligand>
        <name>a divalent metal cation</name>
        <dbReference type="ChEBI" id="CHEBI:60240"/>
        <label>1</label>
    </ligand>
</feature>
<dbReference type="GO" id="GO:0016788">
    <property type="term" value="F:hydrolase activity, acting on ester bonds"/>
    <property type="evidence" value="ECO:0007669"/>
    <property type="project" value="InterPro"/>
</dbReference>
<dbReference type="InterPro" id="IPR018228">
    <property type="entry name" value="DNase_TatD-rel_CS"/>
</dbReference>
<evidence type="ECO:0000256" key="1">
    <source>
        <dbReference type="ARBA" id="ARBA00022723"/>
    </source>
</evidence>
<dbReference type="SUPFAM" id="SSF51556">
    <property type="entry name" value="Metallo-dependent hydrolases"/>
    <property type="match status" value="1"/>
</dbReference>
<sequence length="271" mass="30991">MKIGEVFLLIRRFSMKIFDSHTHLNDEHFAGQVQDYFDHAQKLGVVKMANVGSNAALNQRAIELAHAYEDMYAIVGWHPEDSLNYDEEAERKLEAQLADPKVVALGEIGMDLFQKSSPKDVQERVFRRQIQLAKNLHMPISVHNRDAFEDTYRILKDEHIETVGGIIHSFNGDIEWMKKFLDLGMNLSYSGVVSFKKTKEVHEAAKQTPIDRILVETDAPYLAPEPLRGHQNEPAYTLYTLEAVARYKDLNPDEVAKATYANTMRIFGLDK</sequence>
<dbReference type="EMBL" id="CP002461">
    <property type="protein sequence ID" value="AEN98845.1"/>
    <property type="molecule type" value="Genomic_DNA"/>
</dbReference>
<dbReference type="Pfam" id="PF01026">
    <property type="entry name" value="TatD_DNase"/>
    <property type="match status" value="1"/>
</dbReference>
<dbReference type="Gene3D" id="3.20.20.140">
    <property type="entry name" value="Metal-dependent hydrolases"/>
    <property type="match status" value="1"/>
</dbReference>
<dbReference type="InterPro" id="IPR001130">
    <property type="entry name" value="TatD-like"/>
</dbReference>
<dbReference type="FunFam" id="3.20.20.140:FF:000005">
    <property type="entry name" value="TatD family hydrolase"/>
    <property type="match status" value="1"/>
</dbReference>
<dbReference type="eggNOG" id="COG0084">
    <property type="taxonomic scope" value="Bacteria"/>
</dbReference>
<dbReference type="GO" id="GO:0046872">
    <property type="term" value="F:metal ion binding"/>
    <property type="evidence" value="ECO:0007669"/>
    <property type="project" value="UniProtKB-KW"/>
</dbReference>
<reference evidence="4 5" key="1">
    <citation type="journal article" date="2011" name="Microb. Cell Fact.">
        <title>Genomic analysis reveals Lactobacillus sanfranciscensis as stable element in traditional sourdoughs.</title>
        <authorList>
            <person name="Vogel R.F."/>
            <person name="Pavlovic M."/>
            <person name="Ehrmann M.A."/>
            <person name="Wiezer A."/>
            <person name="Liesegang H."/>
            <person name="Offschanka S."/>
            <person name="Voget S."/>
            <person name="Angelov A."/>
            <person name="Bocker G."/>
            <person name="Liebl W."/>
        </authorList>
    </citation>
    <scope>NUCLEOTIDE SEQUENCE [LARGE SCALE GENOMIC DNA]</scope>
    <source>
        <strain evidence="4 5">TMW 1.1304</strain>
    </source>
</reference>
<dbReference type="STRING" id="714313.LSA_03970"/>
<gene>
    <name evidence="4" type="primary">yabD</name>
    <name evidence="4" type="ordered locus">LSA_03970</name>
</gene>
<dbReference type="GO" id="GO:0005829">
    <property type="term" value="C:cytosol"/>
    <property type="evidence" value="ECO:0007669"/>
    <property type="project" value="TreeGrafter"/>
</dbReference>
<dbReference type="HOGENOM" id="CLU_031506_4_0_9"/>
<feature type="binding site" evidence="3">
    <location>
        <position position="107"/>
    </location>
    <ligand>
        <name>a divalent metal cation</name>
        <dbReference type="ChEBI" id="CHEBI:60240"/>
        <label>1</label>
    </ligand>
</feature>
<dbReference type="CDD" id="cd01310">
    <property type="entry name" value="TatD_DNAse"/>
    <property type="match status" value="1"/>
</dbReference>
<dbReference type="PROSITE" id="PS01091">
    <property type="entry name" value="TATD_3"/>
    <property type="match status" value="1"/>
</dbReference>
<dbReference type="Proteomes" id="UP000001285">
    <property type="component" value="Chromosome"/>
</dbReference>
<dbReference type="PANTHER" id="PTHR46124:SF2">
    <property type="entry name" value="D-AMINOACYL-TRNA DEACYLASE"/>
    <property type="match status" value="1"/>
</dbReference>
<dbReference type="InterPro" id="IPR032466">
    <property type="entry name" value="Metal_Hydrolase"/>
</dbReference>
<feature type="binding site" evidence="3">
    <location>
        <position position="168"/>
    </location>
    <ligand>
        <name>a divalent metal cation</name>
        <dbReference type="ChEBI" id="CHEBI:60240"/>
        <label>2</label>
    </ligand>
</feature>
<name>G2KU30_FRUST</name>
<dbReference type="InterPro" id="IPR015991">
    <property type="entry name" value="TatD/YcfH-like"/>
</dbReference>
<keyword evidence="1 3" id="KW-0479">Metal-binding</keyword>
<feature type="binding site" evidence="3">
    <location>
        <position position="23"/>
    </location>
    <ligand>
        <name>a divalent metal cation</name>
        <dbReference type="ChEBI" id="CHEBI:60240"/>
        <label>1</label>
    </ligand>
</feature>
<accession>G2KU30</accession>
<dbReference type="GO" id="GO:0004536">
    <property type="term" value="F:DNA nuclease activity"/>
    <property type="evidence" value="ECO:0007669"/>
    <property type="project" value="InterPro"/>
</dbReference>
<dbReference type="PROSITE" id="PS01137">
    <property type="entry name" value="TATD_1"/>
    <property type="match status" value="1"/>
</dbReference>
<evidence type="ECO:0000256" key="3">
    <source>
        <dbReference type="PIRSR" id="PIRSR005902-1"/>
    </source>
</evidence>
<evidence type="ECO:0000256" key="2">
    <source>
        <dbReference type="ARBA" id="ARBA00022801"/>
    </source>
</evidence>
<feature type="binding site" evidence="3">
    <location>
        <position position="143"/>
    </location>
    <ligand>
        <name>a divalent metal cation</name>
        <dbReference type="ChEBI" id="CHEBI:60240"/>
        <label>2</label>
    </ligand>
</feature>
<protein>
    <submittedName>
        <fullName evidence="4">Uncharacterized deoxyribonuclease yabD</fullName>
    </submittedName>
</protein>
<keyword evidence="5" id="KW-1185">Reference proteome</keyword>
<dbReference type="PANTHER" id="PTHR46124">
    <property type="entry name" value="D-AMINOACYL-TRNA DEACYLASE"/>
    <property type="match status" value="1"/>
</dbReference>
<dbReference type="PROSITE" id="PS01090">
    <property type="entry name" value="TATD_2"/>
    <property type="match status" value="1"/>
</dbReference>
<organism evidence="4 5">
    <name type="scientific">Fructilactobacillus sanfranciscensis (strain TMW 1.1304)</name>
    <name type="common">Lactobacillus sanfranciscensis</name>
    <dbReference type="NCBI Taxonomy" id="714313"/>
    <lineage>
        <taxon>Bacteria</taxon>
        <taxon>Bacillati</taxon>
        <taxon>Bacillota</taxon>
        <taxon>Bacilli</taxon>
        <taxon>Lactobacillales</taxon>
        <taxon>Lactobacillaceae</taxon>
        <taxon>Fructilactobacillus</taxon>
    </lineage>
</organism>
<evidence type="ECO:0000313" key="5">
    <source>
        <dbReference type="Proteomes" id="UP000001285"/>
    </source>
</evidence>
<keyword evidence="2" id="KW-0378">Hydrolase</keyword>
<feature type="binding site" evidence="3">
    <location>
        <position position="21"/>
    </location>
    <ligand>
        <name>a divalent metal cation</name>
        <dbReference type="ChEBI" id="CHEBI:60240"/>
        <label>1</label>
    </ligand>
</feature>